<name>A0A9P0L068_ACAOB</name>
<gene>
    <name evidence="1" type="ORF">ACAOBT_LOCUS18186</name>
</gene>
<organism evidence="1 2">
    <name type="scientific">Acanthoscelides obtectus</name>
    <name type="common">Bean weevil</name>
    <name type="synonym">Bruchus obtectus</name>
    <dbReference type="NCBI Taxonomy" id="200917"/>
    <lineage>
        <taxon>Eukaryota</taxon>
        <taxon>Metazoa</taxon>
        <taxon>Ecdysozoa</taxon>
        <taxon>Arthropoda</taxon>
        <taxon>Hexapoda</taxon>
        <taxon>Insecta</taxon>
        <taxon>Pterygota</taxon>
        <taxon>Neoptera</taxon>
        <taxon>Endopterygota</taxon>
        <taxon>Coleoptera</taxon>
        <taxon>Polyphaga</taxon>
        <taxon>Cucujiformia</taxon>
        <taxon>Chrysomeloidea</taxon>
        <taxon>Chrysomelidae</taxon>
        <taxon>Bruchinae</taxon>
        <taxon>Bruchini</taxon>
        <taxon>Acanthoscelides</taxon>
    </lineage>
</organism>
<evidence type="ECO:0000313" key="1">
    <source>
        <dbReference type="EMBL" id="CAH1987951.1"/>
    </source>
</evidence>
<proteinExistence type="predicted"/>
<keyword evidence="2" id="KW-1185">Reference proteome</keyword>
<dbReference type="OrthoDB" id="6776028at2759"/>
<sequence>MESMWLAMLMMRCQEEENECYLKRKENRNKICRFGPRFVNFELNCVHMSKKCQCRELSLSDIELIKQKFYDNGKKDKSSQDNKLSQMMDIM</sequence>
<dbReference type="AlphaFoldDB" id="A0A9P0L068"/>
<protein>
    <submittedName>
        <fullName evidence="1">Uncharacterized protein</fullName>
    </submittedName>
</protein>
<dbReference type="EMBL" id="CAKOFQ010007034">
    <property type="protein sequence ID" value="CAH1987951.1"/>
    <property type="molecule type" value="Genomic_DNA"/>
</dbReference>
<reference evidence="1" key="1">
    <citation type="submission" date="2022-03" db="EMBL/GenBank/DDBJ databases">
        <authorList>
            <person name="Sayadi A."/>
        </authorList>
    </citation>
    <scope>NUCLEOTIDE SEQUENCE</scope>
</reference>
<accession>A0A9P0L068</accession>
<comment type="caution">
    <text evidence="1">The sequence shown here is derived from an EMBL/GenBank/DDBJ whole genome shotgun (WGS) entry which is preliminary data.</text>
</comment>
<evidence type="ECO:0000313" key="2">
    <source>
        <dbReference type="Proteomes" id="UP001152888"/>
    </source>
</evidence>
<dbReference type="Proteomes" id="UP001152888">
    <property type="component" value="Unassembled WGS sequence"/>
</dbReference>